<proteinExistence type="predicted"/>
<keyword evidence="1" id="KW-0812">Transmembrane</keyword>
<sequence>MSPERKQFLSLVSQHLSGLPEGERSEAVRKADRQIDHAVRSGLTEQAALIRLGDPKVIAEEYRGQARKSKRGARSFKGVLRLIGFCCTTGLLTAIVVPFLAALAYGFGISSILIFAAGLLRTFGVPWIPLNLGPGLAIPAEYSMAATLIGGVVTGWIGYASGGVLKKYLAFLSASYRRVQPGQSC</sequence>
<evidence type="ECO:0000313" key="3">
    <source>
        <dbReference type="Proteomes" id="UP000006620"/>
    </source>
</evidence>
<keyword evidence="1" id="KW-1133">Transmembrane helix</keyword>
<organism evidence="2 3">
    <name type="scientific">Paenibacillus mucilaginosus (strain KNP414)</name>
    <dbReference type="NCBI Taxonomy" id="1036673"/>
    <lineage>
        <taxon>Bacteria</taxon>
        <taxon>Bacillati</taxon>
        <taxon>Bacillota</taxon>
        <taxon>Bacilli</taxon>
        <taxon>Bacillales</taxon>
        <taxon>Paenibacillaceae</taxon>
        <taxon>Paenibacillus</taxon>
    </lineage>
</organism>
<keyword evidence="1" id="KW-0472">Membrane</keyword>
<dbReference type="KEGG" id="pms:KNP414_06196"/>
<feature type="transmembrane region" description="Helical" evidence="1">
    <location>
        <begin position="78"/>
        <end position="101"/>
    </location>
</feature>
<reference evidence="2 3" key="2">
    <citation type="journal article" date="2013" name="Genome Announc.">
        <title>Genome Sequence of Growth-Improving Paenibacillus mucilaginosus Strain KNP414.</title>
        <authorList>
            <person name="Lu J.J."/>
            <person name="Wang J.F."/>
            <person name="Hu X.F."/>
        </authorList>
    </citation>
    <scope>NUCLEOTIDE SEQUENCE [LARGE SCALE GENOMIC DNA]</scope>
    <source>
        <strain evidence="2 3">KNP414</strain>
    </source>
</reference>
<reference evidence="3" key="1">
    <citation type="submission" date="2011-06" db="EMBL/GenBank/DDBJ databases">
        <title>Complete genome sequence of Paenibacillus mucilaginosus KNP414.</title>
        <authorList>
            <person name="Wang J."/>
            <person name="Hu S."/>
            <person name="Hu X."/>
            <person name="Zhang B."/>
            <person name="Dong D."/>
            <person name="Zhang S."/>
            <person name="Zhao K."/>
            <person name="Wu D."/>
        </authorList>
    </citation>
    <scope>NUCLEOTIDE SEQUENCE [LARGE SCALE GENOMIC DNA]</scope>
    <source>
        <strain evidence="3">KNP414</strain>
    </source>
</reference>
<dbReference type="EMBL" id="CP002869">
    <property type="protein sequence ID" value="AEI44719.1"/>
    <property type="molecule type" value="Genomic_DNA"/>
</dbReference>
<dbReference type="Proteomes" id="UP000006620">
    <property type="component" value="Chromosome"/>
</dbReference>
<feature type="transmembrane region" description="Helical" evidence="1">
    <location>
        <begin position="107"/>
        <end position="130"/>
    </location>
</feature>
<dbReference type="AlphaFoldDB" id="F8FIH6"/>
<evidence type="ECO:0000256" key="1">
    <source>
        <dbReference type="SAM" id="Phobius"/>
    </source>
</evidence>
<evidence type="ECO:0000313" key="2">
    <source>
        <dbReference type="EMBL" id="AEI44719.1"/>
    </source>
</evidence>
<feature type="transmembrane region" description="Helical" evidence="1">
    <location>
        <begin position="142"/>
        <end position="159"/>
    </location>
</feature>
<evidence type="ECO:0008006" key="4">
    <source>
        <dbReference type="Google" id="ProtNLM"/>
    </source>
</evidence>
<dbReference type="PATRIC" id="fig|1036673.3.peg.5758"/>
<protein>
    <recommendedName>
        <fullName evidence="4">DUF1700 domain-containing protein</fullName>
    </recommendedName>
</protein>
<dbReference type="HOGENOM" id="CLU_1459952_0_0_9"/>
<dbReference type="RefSeq" id="WP_013919863.1">
    <property type="nucleotide sequence ID" value="NC_015690.1"/>
</dbReference>
<dbReference type="Pfam" id="PF22564">
    <property type="entry name" value="HAAS"/>
    <property type="match status" value="1"/>
</dbReference>
<accession>F8FIH6</accession>
<name>F8FIH6_PAEMK</name>
<gene>
    <name evidence="2" type="ordered locus">KNP414_06196</name>
</gene>